<dbReference type="KEGG" id="saci:Sinac_7502"/>
<proteinExistence type="predicted"/>
<evidence type="ECO:0000313" key="2">
    <source>
        <dbReference type="Proteomes" id="UP000010798"/>
    </source>
</evidence>
<dbReference type="HOGENOM" id="CLU_122734_0_0_0"/>
<gene>
    <name evidence="1" type="ordered locus">Sinac_7502</name>
</gene>
<reference evidence="1 2" key="1">
    <citation type="submission" date="2012-02" db="EMBL/GenBank/DDBJ databases">
        <title>Complete sequence of chromosome of Singulisphaera acidiphila DSM 18658.</title>
        <authorList>
            <consortium name="US DOE Joint Genome Institute (JGI-PGF)"/>
            <person name="Lucas S."/>
            <person name="Copeland A."/>
            <person name="Lapidus A."/>
            <person name="Glavina del Rio T."/>
            <person name="Dalin E."/>
            <person name="Tice H."/>
            <person name="Bruce D."/>
            <person name="Goodwin L."/>
            <person name="Pitluck S."/>
            <person name="Peters L."/>
            <person name="Ovchinnikova G."/>
            <person name="Chertkov O."/>
            <person name="Kyrpides N."/>
            <person name="Mavromatis K."/>
            <person name="Ivanova N."/>
            <person name="Brettin T."/>
            <person name="Detter J.C."/>
            <person name="Han C."/>
            <person name="Larimer F."/>
            <person name="Land M."/>
            <person name="Hauser L."/>
            <person name="Markowitz V."/>
            <person name="Cheng J.-F."/>
            <person name="Hugenholtz P."/>
            <person name="Woyke T."/>
            <person name="Wu D."/>
            <person name="Tindall B."/>
            <person name="Pomrenke H."/>
            <person name="Brambilla E."/>
            <person name="Klenk H.-P."/>
            <person name="Eisen J.A."/>
        </authorList>
    </citation>
    <scope>NUCLEOTIDE SEQUENCE [LARGE SCALE GENOMIC DNA]</scope>
    <source>
        <strain evidence="2">ATCC BAA-1392 / DSM 18658 / VKM B-2454 / MOB10</strain>
    </source>
</reference>
<protein>
    <submittedName>
        <fullName evidence="1">Phage-related protein</fullName>
    </submittedName>
</protein>
<keyword evidence="2" id="KW-1185">Reference proteome</keyword>
<dbReference type="RefSeq" id="WP_015250601.1">
    <property type="nucleotide sequence ID" value="NC_019892.1"/>
</dbReference>
<name>L0DT44_SINAD</name>
<dbReference type="eggNOG" id="COG4679">
    <property type="taxonomic scope" value="Bacteria"/>
</dbReference>
<dbReference type="EMBL" id="CP003364">
    <property type="protein sequence ID" value="AGA31536.1"/>
    <property type="molecule type" value="Genomic_DNA"/>
</dbReference>
<evidence type="ECO:0000313" key="1">
    <source>
        <dbReference type="EMBL" id="AGA31536.1"/>
    </source>
</evidence>
<dbReference type="OrthoDB" id="282733at2"/>
<dbReference type="Proteomes" id="UP000010798">
    <property type="component" value="Chromosome"/>
</dbReference>
<dbReference type="AlphaFoldDB" id="L0DT44"/>
<dbReference type="STRING" id="886293.Sinac_7502"/>
<dbReference type="InterPro" id="IPR009241">
    <property type="entry name" value="HigB-like"/>
</dbReference>
<dbReference type="Pfam" id="PF05973">
    <property type="entry name" value="Gp49"/>
    <property type="match status" value="1"/>
</dbReference>
<organism evidence="1 2">
    <name type="scientific">Singulisphaera acidiphila (strain ATCC BAA-1392 / DSM 18658 / VKM B-2454 / MOB10)</name>
    <dbReference type="NCBI Taxonomy" id="886293"/>
    <lineage>
        <taxon>Bacteria</taxon>
        <taxon>Pseudomonadati</taxon>
        <taxon>Planctomycetota</taxon>
        <taxon>Planctomycetia</taxon>
        <taxon>Isosphaerales</taxon>
        <taxon>Isosphaeraceae</taxon>
        <taxon>Singulisphaera</taxon>
    </lineage>
</organism>
<accession>L0DT44</accession>
<sequence>MPEIEIRFYREVDDSVPLLDWLVRLPAEARDRCIARLSLLVEKGHELRRPHAENIGDGLYELRVKFYSENLRMLYFFHGRTITVVSHGFSKERKIPPGEIQLAKARMDAFKAEPERHTFRPPADEE</sequence>